<dbReference type="AlphaFoldDB" id="D5ZQG3"/>
<dbReference type="Proteomes" id="UP000003824">
    <property type="component" value="Unassembled WGS sequence"/>
</dbReference>
<gene>
    <name evidence="2" type="ORF">SSFG_07640</name>
</gene>
<accession>D5ZQG3</accession>
<organism evidence="2 3">
    <name type="scientific">Streptomyces viridosporus (strain ATCC 14672 / DSM 40746 / JCM 4963 / KCTC 9882 / NRRL B-12104 / FH 1290)</name>
    <name type="common">Streptomyces ghanaensis</name>
    <dbReference type="NCBI Taxonomy" id="566461"/>
    <lineage>
        <taxon>Bacteria</taxon>
        <taxon>Bacillati</taxon>
        <taxon>Actinomycetota</taxon>
        <taxon>Actinomycetes</taxon>
        <taxon>Kitasatosporales</taxon>
        <taxon>Streptomycetaceae</taxon>
        <taxon>Streptomyces</taxon>
    </lineage>
</organism>
<evidence type="ECO:0000313" key="3">
    <source>
        <dbReference type="Proteomes" id="UP000003824"/>
    </source>
</evidence>
<evidence type="ECO:0000256" key="1">
    <source>
        <dbReference type="SAM" id="MobiDB-lite"/>
    </source>
</evidence>
<reference evidence="3" key="1">
    <citation type="submission" date="2008-12" db="EMBL/GenBank/DDBJ databases">
        <title>Annotation of Streptomyces ghanaensis ATCC 14672.</title>
        <authorList>
            <consortium name="The Broad Institute Genome Sequencing Platform"/>
            <consortium name="Broad Institute Microbial Sequencing Center"/>
            <person name="Fischbach M."/>
            <person name="Ward D."/>
            <person name="Young S."/>
            <person name="Kodira C.D."/>
            <person name="Zeng Q."/>
            <person name="Koehrsen M."/>
            <person name="Godfrey P."/>
            <person name="Alvarado L."/>
            <person name="Berlin A.M."/>
            <person name="Borenstein D."/>
            <person name="Chen Z."/>
            <person name="Engels R."/>
            <person name="Freedman E."/>
            <person name="Gellesch M."/>
            <person name="Goldberg J."/>
            <person name="Griggs A."/>
            <person name="Gujja S."/>
            <person name="Heiman D.I."/>
            <person name="Hepburn T.A."/>
            <person name="Howarth C."/>
            <person name="Jen D."/>
            <person name="Larson L."/>
            <person name="Lewis B."/>
            <person name="Mehta T."/>
            <person name="Park D."/>
            <person name="Pearson M."/>
            <person name="Roberts A."/>
            <person name="Saif S."/>
            <person name="Shea T.D."/>
            <person name="Shenoy N."/>
            <person name="Sisk P."/>
            <person name="Stolte C."/>
            <person name="Sykes S.N."/>
            <person name="Walk T."/>
            <person name="White J."/>
            <person name="Yandava C."/>
            <person name="Straight P."/>
            <person name="Clardy J."/>
            <person name="Hung D."/>
            <person name="Kolter R."/>
            <person name="Mekalanos J."/>
            <person name="Walker S."/>
            <person name="Walsh C.T."/>
            <person name="Wieland B.L.C."/>
            <person name="Ilzarbe M."/>
            <person name="Galagan J."/>
            <person name="Nusbaum C."/>
            <person name="Birren B."/>
        </authorList>
    </citation>
    <scope>NUCLEOTIDE SEQUENCE [LARGE SCALE GENOMIC DNA]</scope>
    <source>
        <strain evidence="3">ATCC 14672 / DSM 40746 / JCM 4963 / KCTC 9882 / NRRL B-12104 / FH 1290</strain>
    </source>
</reference>
<feature type="region of interest" description="Disordered" evidence="1">
    <location>
        <begin position="1"/>
        <end position="31"/>
    </location>
</feature>
<dbReference type="EMBL" id="DS999641">
    <property type="protein sequence ID" value="EFE72405.2"/>
    <property type="molecule type" value="Genomic_DNA"/>
</dbReference>
<dbReference type="eggNOG" id="ENOG5031JJR">
    <property type="taxonomic scope" value="Bacteria"/>
</dbReference>
<proteinExistence type="predicted"/>
<evidence type="ECO:0000313" key="2">
    <source>
        <dbReference type="EMBL" id="EFE72405.2"/>
    </source>
</evidence>
<protein>
    <submittedName>
        <fullName evidence="2">Predicted protein</fullName>
    </submittedName>
</protein>
<name>D5ZQG3_STRV1</name>
<sequence length="154" mass="16540">MRGGCSSLSPPPLALSRRRQPPSPPSPCLQLSPLSASGVAMLRSLRRALRPARLRIPARRFTAGIAALPPTAREAFGTSVSAEEATSYNRSRVATATAVALYRSGYRLPMPDDHLDDAVHALDFPYSEPSPETRAAIRAALAVLDSDYTITVTR</sequence>